<dbReference type="AlphaFoldDB" id="A0A7K3W7V1"/>
<proteinExistence type="predicted"/>
<evidence type="ECO:0000313" key="2">
    <source>
        <dbReference type="Proteomes" id="UP000470470"/>
    </source>
</evidence>
<sequence length="207" mass="21430">MTLTPVCPRCGEILVVRPGETAEAWCHLHAAVTPLHHAPVLAHDALAAVCADSRVPAWVPDPMPPGWSVGGIAWGGEPGARAIVVDCTGPGPLGGSAELLIVAEEPGTGLGSGYAGLPWLDPGELVGGSPAAVVRAAGQRAPMWDVPTSEDRAAFVGEAYGVWLWMITWPASAAWLLAEDLSLLDLRDRVYPDLPLGPPGDHLLPGA</sequence>
<name>A0A7K3W7V1_9ACTN</name>
<dbReference type="RefSeq" id="WP_152731304.1">
    <property type="nucleotide sequence ID" value="NZ_JAABOZ010000009.1"/>
</dbReference>
<organism evidence="1 2">
    <name type="scientific">Goekera deserti</name>
    <dbReference type="NCBI Taxonomy" id="2497753"/>
    <lineage>
        <taxon>Bacteria</taxon>
        <taxon>Bacillati</taxon>
        <taxon>Actinomycetota</taxon>
        <taxon>Actinomycetes</taxon>
        <taxon>Geodermatophilales</taxon>
        <taxon>Geodermatophilaceae</taxon>
        <taxon>Goekera</taxon>
    </lineage>
</organism>
<protein>
    <recommendedName>
        <fullName evidence="3">Phosphotransacetylase</fullName>
    </recommendedName>
</protein>
<accession>A0A7K3W7V1</accession>
<dbReference type="InterPro" id="IPR046646">
    <property type="entry name" value="DUF6758"/>
</dbReference>
<comment type="caution">
    <text evidence="1">The sequence shown here is derived from an EMBL/GenBank/DDBJ whole genome shotgun (WGS) entry which is preliminary data.</text>
</comment>
<gene>
    <name evidence="1" type="ORF">G1H19_00735</name>
</gene>
<evidence type="ECO:0000313" key="1">
    <source>
        <dbReference type="EMBL" id="NEL52541.1"/>
    </source>
</evidence>
<dbReference type="Proteomes" id="UP000470470">
    <property type="component" value="Unassembled WGS sequence"/>
</dbReference>
<dbReference type="EMBL" id="JAAGWK010000002">
    <property type="protein sequence ID" value="NEL52541.1"/>
    <property type="molecule type" value="Genomic_DNA"/>
</dbReference>
<keyword evidence="2" id="KW-1185">Reference proteome</keyword>
<reference evidence="1 2" key="1">
    <citation type="submission" date="2020-02" db="EMBL/GenBank/DDBJ databases">
        <title>The whole genome sequence of CPCC 205119.</title>
        <authorList>
            <person name="Jiang Z."/>
        </authorList>
    </citation>
    <scope>NUCLEOTIDE SEQUENCE [LARGE SCALE GENOMIC DNA]</scope>
    <source>
        <strain evidence="1 2">CPCC 205119</strain>
    </source>
</reference>
<dbReference type="Pfam" id="PF20544">
    <property type="entry name" value="DUF6758"/>
    <property type="match status" value="1"/>
</dbReference>
<evidence type="ECO:0008006" key="3">
    <source>
        <dbReference type="Google" id="ProtNLM"/>
    </source>
</evidence>